<organism evidence="1 2">
    <name type="scientific">Dictyobacter formicarum</name>
    <dbReference type="NCBI Taxonomy" id="2778368"/>
    <lineage>
        <taxon>Bacteria</taxon>
        <taxon>Bacillati</taxon>
        <taxon>Chloroflexota</taxon>
        <taxon>Ktedonobacteria</taxon>
        <taxon>Ktedonobacterales</taxon>
        <taxon>Dictyobacteraceae</taxon>
        <taxon>Dictyobacter</taxon>
    </lineage>
</organism>
<dbReference type="Proteomes" id="UP000635565">
    <property type="component" value="Unassembled WGS sequence"/>
</dbReference>
<comment type="caution">
    <text evidence="1">The sequence shown here is derived from an EMBL/GenBank/DDBJ whole genome shotgun (WGS) entry which is preliminary data.</text>
</comment>
<accession>A0ABQ3VNH6</accession>
<reference evidence="1 2" key="1">
    <citation type="journal article" date="2021" name="Int. J. Syst. Evol. Microbiol.">
        <title>Reticulibacter mediterranei gen. nov., sp. nov., within the new family Reticulibacteraceae fam. nov., and Ktedonospora formicarum gen. nov., sp. nov., Ktedonobacter robiniae sp. nov., Dictyobacter formicarum sp. nov. and Dictyobacter arantiisoli sp. nov., belonging to the class Ktedonobacteria.</title>
        <authorList>
            <person name="Yabe S."/>
            <person name="Zheng Y."/>
            <person name="Wang C.M."/>
            <person name="Sakai Y."/>
            <person name="Abe K."/>
            <person name="Yokota A."/>
            <person name="Donadio S."/>
            <person name="Cavaletti L."/>
            <person name="Monciardini P."/>
        </authorList>
    </citation>
    <scope>NUCLEOTIDE SEQUENCE [LARGE SCALE GENOMIC DNA]</scope>
    <source>
        <strain evidence="1 2">SOSP1-9</strain>
    </source>
</reference>
<sequence>MIQLFMYCLRSHLWGGQPLDWGFGEHAGGMIKLCPQLLLSSCRPAGGIKGPQGRSPCKTYTCKDGRPLAGVWASMLGA</sequence>
<evidence type="ECO:0000313" key="2">
    <source>
        <dbReference type="Proteomes" id="UP000635565"/>
    </source>
</evidence>
<gene>
    <name evidence="1" type="ORF">KSZ_49340</name>
</gene>
<name>A0ABQ3VNH6_9CHLR</name>
<dbReference type="EMBL" id="BNJJ01000014">
    <property type="protein sequence ID" value="GHO86928.1"/>
    <property type="molecule type" value="Genomic_DNA"/>
</dbReference>
<protein>
    <submittedName>
        <fullName evidence="1">Uncharacterized protein</fullName>
    </submittedName>
</protein>
<keyword evidence="2" id="KW-1185">Reference proteome</keyword>
<evidence type="ECO:0000313" key="1">
    <source>
        <dbReference type="EMBL" id="GHO86928.1"/>
    </source>
</evidence>
<proteinExistence type="predicted"/>